<dbReference type="InterPro" id="IPR009739">
    <property type="entry name" value="LprI-like_N"/>
</dbReference>
<evidence type="ECO:0000256" key="1">
    <source>
        <dbReference type="SAM" id="SignalP"/>
    </source>
</evidence>
<keyword evidence="4" id="KW-1185">Reference proteome</keyword>
<feature type="signal peptide" evidence="1">
    <location>
        <begin position="1"/>
        <end position="19"/>
    </location>
</feature>
<reference evidence="4" key="1">
    <citation type="submission" date="2018-05" db="EMBL/GenBank/DDBJ databases">
        <authorList>
            <person name="Li Y."/>
        </authorList>
    </citation>
    <scope>NUCLEOTIDE SEQUENCE [LARGE SCALE GENOMIC DNA]</scope>
    <source>
        <strain evidence="4">3d-2-2</strain>
    </source>
</reference>
<evidence type="ECO:0000313" key="3">
    <source>
        <dbReference type="EMBL" id="PWF24681.1"/>
    </source>
</evidence>
<evidence type="ECO:0000313" key="4">
    <source>
        <dbReference type="Proteomes" id="UP000245212"/>
    </source>
</evidence>
<dbReference type="EMBL" id="QETA01000001">
    <property type="protein sequence ID" value="PWF24681.1"/>
    <property type="molecule type" value="Genomic_DNA"/>
</dbReference>
<sequence length="147" mass="16248">MKTAALFLVAMLLHGGVQAQEMSENCEDAPGADRLTVETCTRQALDRQHQAMESAYRQLHAALPQTEAAALEAGQRDWQAYQQSYCRLFVQISGAENPAWAMTWGEIAQAGCEADQIEGRTAQLEALRNIVELRARQGEAIMEDTSH</sequence>
<feature type="domain" description="Lysozyme inhibitor LprI-like N-terminal" evidence="2">
    <location>
        <begin position="26"/>
        <end position="124"/>
    </location>
</feature>
<keyword evidence="1" id="KW-0732">Signal</keyword>
<dbReference type="RefSeq" id="WP_109060086.1">
    <property type="nucleotide sequence ID" value="NZ_QETA01000001.1"/>
</dbReference>
<protein>
    <recommendedName>
        <fullName evidence="2">Lysozyme inhibitor LprI-like N-terminal domain-containing protein</fullName>
    </recommendedName>
</protein>
<comment type="caution">
    <text evidence="3">The sequence shown here is derived from an EMBL/GenBank/DDBJ whole genome shotgun (WGS) entry which is preliminary data.</text>
</comment>
<proteinExistence type="predicted"/>
<dbReference type="Gene3D" id="1.20.1270.180">
    <property type="match status" value="1"/>
</dbReference>
<organism evidence="3 4">
    <name type="scientific">Corticimicrobacter populi</name>
    <dbReference type="NCBI Taxonomy" id="2175229"/>
    <lineage>
        <taxon>Bacteria</taxon>
        <taxon>Pseudomonadati</taxon>
        <taxon>Pseudomonadota</taxon>
        <taxon>Betaproteobacteria</taxon>
        <taxon>Burkholderiales</taxon>
        <taxon>Alcaligenaceae</taxon>
        <taxon>Corticimicrobacter</taxon>
    </lineage>
</organism>
<accession>A0A2V1K0N8</accession>
<dbReference type="Proteomes" id="UP000245212">
    <property type="component" value="Unassembled WGS sequence"/>
</dbReference>
<name>A0A2V1K0N8_9BURK</name>
<gene>
    <name evidence="3" type="ORF">DD235_00320</name>
</gene>
<dbReference type="AlphaFoldDB" id="A0A2V1K0N8"/>
<dbReference type="Pfam" id="PF07007">
    <property type="entry name" value="LprI"/>
    <property type="match status" value="1"/>
</dbReference>
<feature type="chain" id="PRO_5016119854" description="Lysozyme inhibitor LprI-like N-terminal domain-containing protein" evidence="1">
    <location>
        <begin position="20"/>
        <end position="147"/>
    </location>
</feature>
<evidence type="ECO:0000259" key="2">
    <source>
        <dbReference type="Pfam" id="PF07007"/>
    </source>
</evidence>